<dbReference type="PANTHER" id="PTHR48022">
    <property type="entry name" value="PLASTIDIC GLUCOSE TRANSPORTER 4"/>
    <property type="match status" value="1"/>
</dbReference>
<keyword evidence="6 7" id="KW-0472">Membrane</keyword>
<dbReference type="KEGG" id="tmn:UCRPA7_3160"/>
<dbReference type="Proteomes" id="UP000014074">
    <property type="component" value="Unassembled WGS sequence"/>
</dbReference>
<dbReference type="PROSITE" id="PS00216">
    <property type="entry name" value="SUGAR_TRANSPORT_1"/>
    <property type="match status" value="1"/>
</dbReference>
<keyword evidence="10" id="KW-1185">Reference proteome</keyword>
<proteinExistence type="inferred from homology"/>
<dbReference type="SUPFAM" id="SSF103473">
    <property type="entry name" value="MFS general substrate transporter"/>
    <property type="match status" value="1"/>
</dbReference>
<evidence type="ECO:0000256" key="5">
    <source>
        <dbReference type="ARBA" id="ARBA00022989"/>
    </source>
</evidence>
<dbReference type="Pfam" id="PF00083">
    <property type="entry name" value="Sugar_tr"/>
    <property type="match status" value="1"/>
</dbReference>
<comment type="subcellular location">
    <subcellularLocation>
        <location evidence="1">Membrane</location>
        <topology evidence="1">Multi-pass membrane protein</topology>
    </subcellularLocation>
</comment>
<gene>
    <name evidence="9" type="ORF">UCRPA7_3160</name>
</gene>
<dbReference type="InterPro" id="IPR005828">
    <property type="entry name" value="MFS_sugar_transport-like"/>
</dbReference>
<dbReference type="PROSITE" id="PS50850">
    <property type="entry name" value="MFS"/>
    <property type="match status" value="1"/>
</dbReference>
<keyword evidence="4 7" id="KW-0812">Transmembrane</keyword>
<dbReference type="AlphaFoldDB" id="R8BPQ1"/>
<organism evidence="9 10">
    <name type="scientific">Phaeoacremonium minimum (strain UCR-PA7)</name>
    <name type="common">Esca disease fungus</name>
    <name type="synonym">Togninia minima</name>
    <dbReference type="NCBI Taxonomy" id="1286976"/>
    <lineage>
        <taxon>Eukaryota</taxon>
        <taxon>Fungi</taxon>
        <taxon>Dikarya</taxon>
        <taxon>Ascomycota</taxon>
        <taxon>Pezizomycotina</taxon>
        <taxon>Sordariomycetes</taxon>
        <taxon>Sordariomycetidae</taxon>
        <taxon>Togniniales</taxon>
        <taxon>Togniniaceae</taxon>
        <taxon>Phaeoacremonium</taxon>
    </lineage>
</organism>
<keyword evidence="3" id="KW-0813">Transport</keyword>
<feature type="transmembrane region" description="Helical" evidence="7">
    <location>
        <begin position="86"/>
        <end position="110"/>
    </location>
</feature>
<evidence type="ECO:0000256" key="6">
    <source>
        <dbReference type="ARBA" id="ARBA00023136"/>
    </source>
</evidence>
<evidence type="ECO:0000256" key="1">
    <source>
        <dbReference type="ARBA" id="ARBA00004141"/>
    </source>
</evidence>
<dbReference type="HOGENOM" id="CLU_001265_18_2_1"/>
<name>R8BPQ1_PHAM7</name>
<feature type="domain" description="Major facilitator superfamily (MFS) profile" evidence="8">
    <location>
        <begin position="1"/>
        <end position="181"/>
    </location>
</feature>
<feature type="transmembrane region" description="Helical" evidence="7">
    <location>
        <begin position="55"/>
        <end position="74"/>
    </location>
</feature>
<evidence type="ECO:0000256" key="4">
    <source>
        <dbReference type="ARBA" id="ARBA00022692"/>
    </source>
</evidence>
<dbReference type="PANTHER" id="PTHR48022:SF17">
    <property type="entry name" value="HEXOSE TRANSPORTER"/>
    <property type="match status" value="1"/>
</dbReference>
<dbReference type="InterPro" id="IPR050360">
    <property type="entry name" value="MFS_Sugar_Transporters"/>
</dbReference>
<reference evidence="10" key="1">
    <citation type="journal article" date="2013" name="Genome Announc.">
        <title>Draft genome sequence of the ascomycete Phaeoacremonium aleophilum strain UCR-PA7, a causal agent of the esca disease complex in grapevines.</title>
        <authorList>
            <person name="Blanco-Ulate B."/>
            <person name="Rolshausen P."/>
            <person name="Cantu D."/>
        </authorList>
    </citation>
    <scope>NUCLEOTIDE SEQUENCE [LARGE SCALE GENOMIC DNA]</scope>
    <source>
        <strain evidence="10">UCR-PA7</strain>
    </source>
</reference>
<evidence type="ECO:0000256" key="7">
    <source>
        <dbReference type="SAM" id="Phobius"/>
    </source>
</evidence>
<dbReference type="InterPro" id="IPR020846">
    <property type="entry name" value="MFS_dom"/>
</dbReference>
<dbReference type="GO" id="GO:0016020">
    <property type="term" value="C:membrane"/>
    <property type="evidence" value="ECO:0007669"/>
    <property type="project" value="UniProtKB-SubCell"/>
</dbReference>
<evidence type="ECO:0000256" key="3">
    <source>
        <dbReference type="ARBA" id="ARBA00022448"/>
    </source>
</evidence>
<protein>
    <submittedName>
        <fullName evidence="9">Putative mfs monosaccharide protein</fullName>
    </submittedName>
</protein>
<dbReference type="InterPro" id="IPR005829">
    <property type="entry name" value="Sugar_transporter_CS"/>
</dbReference>
<accession>R8BPQ1</accession>
<keyword evidence="5 7" id="KW-1133">Transmembrane helix</keyword>
<feature type="transmembrane region" description="Helical" evidence="7">
    <location>
        <begin position="157"/>
        <end position="177"/>
    </location>
</feature>
<evidence type="ECO:0000256" key="2">
    <source>
        <dbReference type="ARBA" id="ARBA00010992"/>
    </source>
</evidence>
<feature type="transmembrane region" description="Helical" evidence="7">
    <location>
        <begin position="27"/>
        <end position="48"/>
    </location>
</feature>
<dbReference type="EMBL" id="KB933007">
    <property type="protein sequence ID" value="EOO01343.1"/>
    <property type="molecule type" value="Genomic_DNA"/>
</dbReference>
<comment type="similarity">
    <text evidence="2">Belongs to the major facilitator superfamily. Sugar transporter (TC 2.A.1.1) family.</text>
</comment>
<dbReference type="eggNOG" id="KOG0254">
    <property type="taxonomic scope" value="Eukaryota"/>
</dbReference>
<evidence type="ECO:0000313" key="9">
    <source>
        <dbReference type="EMBL" id="EOO01343.1"/>
    </source>
</evidence>
<dbReference type="RefSeq" id="XP_007913915.1">
    <property type="nucleotide sequence ID" value="XM_007915724.1"/>
</dbReference>
<dbReference type="Gene3D" id="1.20.1250.20">
    <property type="entry name" value="MFS general substrate transporter like domains"/>
    <property type="match status" value="1"/>
</dbReference>
<evidence type="ECO:0000313" key="10">
    <source>
        <dbReference type="Proteomes" id="UP000014074"/>
    </source>
</evidence>
<feature type="transmembrane region" description="Helical" evidence="7">
    <location>
        <begin position="122"/>
        <end position="145"/>
    </location>
</feature>
<evidence type="ECO:0000259" key="8">
    <source>
        <dbReference type="PROSITE" id="PS50850"/>
    </source>
</evidence>
<dbReference type="GO" id="GO:0005351">
    <property type="term" value="F:carbohydrate:proton symporter activity"/>
    <property type="evidence" value="ECO:0007669"/>
    <property type="project" value="TreeGrafter"/>
</dbReference>
<dbReference type="InterPro" id="IPR003663">
    <property type="entry name" value="Sugar/inositol_transpt"/>
</dbReference>
<sequence length="240" mass="26843">MQQLSGINFIIYYGTRFFKTVGIEDSFLATIIVNVVAFFSTIPGLYLVERMGRRNLLLIGAAGMGISQLILAVLGVTVSSTAGNNALIAMVCIYIFFFEFSWGPCAWIVTGEIFPMHVRSKALSMTTASNWLWNFILGFVTPYMVDSGKGNADLGSKVFFIWMAFCFLAVVFVWKYIYETKGLSLEQVDELYHQCSQAYKSPSFRRNWDNETGVASIGTQSEKKVLETDDKQSASVSVHE</sequence>
<dbReference type="PRINTS" id="PR00171">
    <property type="entry name" value="SUGRTRNSPORT"/>
</dbReference>
<dbReference type="OrthoDB" id="6612291at2759"/>
<dbReference type="GeneID" id="19323482"/>
<dbReference type="InterPro" id="IPR036259">
    <property type="entry name" value="MFS_trans_sf"/>
</dbReference>